<reference evidence="2" key="1">
    <citation type="journal article" date="2022" name="bioRxiv">
        <title>Sequencing and chromosome-scale assembly of the giantPleurodeles waltlgenome.</title>
        <authorList>
            <person name="Brown T."/>
            <person name="Elewa A."/>
            <person name="Iarovenko S."/>
            <person name="Subramanian E."/>
            <person name="Araus A.J."/>
            <person name="Petzold A."/>
            <person name="Susuki M."/>
            <person name="Suzuki K.-i.T."/>
            <person name="Hayashi T."/>
            <person name="Toyoda A."/>
            <person name="Oliveira C."/>
            <person name="Osipova E."/>
            <person name="Leigh N.D."/>
            <person name="Simon A."/>
            <person name="Yun M.H."/>
        </authorList>
    </citation>
    <scope>NUCLEOTIDE SEQUENCE</scope>
    <source>
        <strain evidence="2">20211129_DDA</strain>
        <tissue evidence="2">Liver</tissue>
    </source>
</reference>
<evidence type="ECO:0000313" key="3">
    <source>
        <dbReference type="Proteomes" id="UP001066276"/>
    </source>
</evidence>
<feature type="region of interest" description="Disordered" evidence="1">
    <location>
        <begin position="57"/>
        <end position="76"/>
    </location>
</feature>
<protein>
    <submittedName>
        <fullName evidence="2">Uncharacterized protein</fullName>
    </submittedName>
</protein>
<comment type="caution">
    <text evidence="2">The sequence shown here is derived from an EMBL/GenBank/DDBJ whole genome shotgun (WGS) entry which is preliminary data.</text>
</comment>
<evidence type="ECO:0000313" key="2">
    <source>
        <dbReference type="EMBL" id="KAJ1158478.1"/>
    </source>
</evidence>
<dbReference type="EMBL" id="JANPWB010000009">
    <property type="protein sequence ID" value="KAJ1158478.1"/>
    <property type="molecule type" value="Genomic_DNA"/>
</dbReference>
<evidence type="ECO:0000256" key="1">
    <source>
        <dbReference type="SAM" id="MobiDB-lite"/>
    </source>
</evidence>
<accession>A0AAV7S649</accession>
<dbReference type="Proteomes" id="UP001066276">
    <property type="component" value="Chromosome 5"/>
</dbReference>
<dbReference type="AlphaFoldDB" id="A0AAV7S649"/>
<feature type="compositionally biased region" description="Basic and acidic residues" evidence="1">
    <location>
        <begin position="57"/>
        <end position="67"/>
    </location>
</feature>
<name>A0AAV7S649_PLEWA</name>
<organism evidence="2 3">
    <name type="scientific">Pleurodeles waltl</name>
    <name type="common">Iberian ribbed newt</name>
    <dbReference type="NCBI Taxonomy" id="8319"/>
    <lineage>
        <taxon>Eukaryota</taxon>
        <taxon>Metazoa</taxon>
        <taxon>Chordata</taxon>
        <taxon>Craniata</taxon>
        <taxon>Vertebrata</taxon>
        <taxon>Euteleostomi</taxon>
        <taxon>Amphibia</taxon>
        <taxon>Batrachia</taxon>
        <taxon>Caudata</taxon>
        <taxon>Salamandroidea</taxon>
        <taxon>Salamandridae</taxon>
        <taxon>Pleurodelinae</taxon>
        <taxon>Pleurodeles</taxon>
    </lineage>
</organism>
<sequence>MLKIMPLAGEECARLWSGRRLGGVRDVGATEDVFNTSRDFANNNAVKQQPVTLELQRWGRGETRSEPSSRSGGTRSCGLLESPMDVLSLAPLPASCTPVAHLRGRDAALRIHRNVSNTIEWRPRDERRECFLLMELGQTCPHVHIPSAGHGHHWLSGVGLPTASGLSWTCGQHWVWVRGHCCVFPSAGLYDCSLLAYSLCVLCAESCVWRRQAVNTTWDTQAVVLLKDWPLVALGAT</sequence>
<proteinExistence type="predicted"/>
<gene>
    <name evidence="2" type="ORF">NDU88_011166</name>
</gene>
<keyword evidence="3" id="KW-1185">Reference proteome</keyword>